<dbReference type="STRING" id="64144.ENSATEP00000030405"/>
<dbReference type="InterPro" id="IPR050735">
    <property type="entry name" value="Kininogen_Fetuin_HRG"/>
</dbReference>
<feature type="signal peptide" evidence="8">
    <location>
        <begin position="1"/>
        <end position="20"/>
    </location>
</feature>
<dbReference type="InterPro" id="IPR046350">
    <property type="entry name" value="Cystatin_sf"/>
</dbReference>
<dbReference type="GO" id="GO:0004869">
    <property type="term" value="F:cysteine-type endopeptidase inhibitor activity"/>
    <property type="evidence" value="ECO:0007669"/>
    <property type="project" value="InterPro"/>
</dbReference>
<keyword evidence="6" id="KW-0325">Glycoprotein</keyword>
<sequence length="425" mass="46305">MDKTICALLLLLSLLPCVHSEDFSLGPIELAPIPCNDKAVEKLSRLAATYINEDRTDGYKFALNRIANVHLHAQGPAGNVYYLDLDVLETKCHIGSPKPWKRCDVRPFMETQISGNCNTTILHTPEGYSYLYSYDCTLVPDAPEKLQQTCPTCPLLLSVDSPEATNAAQITLASYKRKSTLGAGLGVKRVTRAATQAVPVKATFVEYTVQQCPEGVTERGSCQRLTVDSDTETAGFCTGSVHGDKNEHPEVQVSCEMFKVQNVDILRPVQPQGHNLPLDPVIPTYPHLIDDPGKDLQPVPSDPTLSPDVPPAPFDPTPFHPVPFDPTVVVNPSSPLSSSSSESAEGLINQQQQSTAGPFDSSSEEIGGPVALRPPFNFRYQRRDRKRRQALPEASPSHNPVFLSDFPSGSSPFRSCPGPARYTTA</sequence>
<evidence type="ECO:0000313" key="11">
    <source>
        <dbReference type="Proteomes" id="UP000265040"/>
    </source>
</evidence>
<dbReference type="Gene3D" id="3.10.450.10">
    <property type="match status" value="2"/>
</dbReference>
<dbReference type="Ensembl" id="ENSATET00000030864.3">
    <property type="protein sequence ID" value="ENSATEP00000030405.2"/>
    <property type="gene ID" value="ENSATEG00000020991.3"/>
</dbReference>
<dbReference type="SUPFAM" id="SSF54403">
    <property type="entry name" value="Cystatin/monellin"/>
    <property type="match status" value="2"/>
</dbReference>
<accession>A0A3Q1JBN5</accession>
<dbReference type="Pfam" id="PF00031">
    <property type="entry name" value="Cystatin"/>
    <property type="match status" value="1"/>
</dbReference>
<keyword evidence="3 8" id="KW-0732">Signal</keyword>
<protein>
    <recommendedName>
        <fullName evidence="9">Cystatin fetuin-B-type domain-containing protein</fullName>
    </recommendedName>
</protein>
<name>A0A3Q1JBN5_ANATE</name>
<dbReference type="PROSITE" id="PS01254">
    <property type="entry name" value="FETUIN_1"/>
    <property type="match status" value="1"/>
</dbReference>
<evidence type="ECO:0000256" key="8">
    <source>
        <dbReference type="SAM" id="SignalP"/>
    </source>
</evidence>
<dbReference type="InterPro" id="IPR001363">
    <property type="entry name" value="Prot_inh_fetuin_CS"/>
</dbReference>
<dbReference type="RefSeq" id="XP_026199370.1">
    <property type="nucleotide sequence ID" value="XM_026343585.1"/>
</dbReference>
<dbReference type="AlphaFoldDB" id="A0A3Q1JBN5"/>
<dbReference type="PANTHER" id="PTHR13814:SF15">
    <property type="entry name" value="SI:CH211-262H13.5"/>
    <property type="match status" value="1"/>
</dbReference>
<keyword evidence="4" id="KW-0677">Repeat</keyword>
<evidence type="ECO:0000259" key="9">
    <source>
        <dbReference type="PROSITE" id="PS51530"/>
    </source>
</evidence>
<dbReference type="Proteomes" id="UP000265040">
    <property type="component" value="Chromosome 4"/>
</dbReference>
<feature type="compositionally biased region" description="Pro residues" evidence="7">
    <location>
        <begin position="308"/>
        <end position="324"/>
    </location>
</feature>
<reference evidence="10" key="3">
    <citation type="submission" date="2025-09" db="UniProtKB">
        <authorList>
            <consortium name="Ensembl"/>
        </authorList>
    </citation>
    <scope>IDENTIFICATION</scope>
</reference>
<evidence type="ECO:0000256" key="2">
    <source>
        <dbReference type="ARBA" id="ARBA00022525"/>
    </source>
</evidence>
<reference evidence="10" key="2">
    <citation type="submission" date="2025-08" db="UniProtKB">
        <authorList>
            <consortium name="Ensembl"/>
        </authorList>
    </citation>
    <scope>IDENTIFICATION</scope>
</reference>
<evidence type="ECO:0000256" key="7">
    <source>
        <dbReference type="SAM" id="MobiDB-lite"/>
    </source>
</evidence>
<organism evidence="10 11">
    <name type="scientific">Anabas testudineus</name>
    <name type="common">Climbing perch</name>
    <name type="synonym">Anthias testudineus</name>
    <dbReference type="NCBI Taxonomy" id="64144"/>
    <lineage>
        <taxon>Eukaryota</taxon>
        <taxon>Metazoa</taxon>
        <taxon>Chordata</taxon>
        <taxon>Craniata</taxon>
        <taxon>Vertebrata</taxon>
        <taxon>Euteleostomi</taxon>
        <taxon>Actinopterygii</taxon>
        <taxon>Neopterygii</taxon>
        <taxon>Teleostei</taxon>
        <taxon>Neoteleostei</taxon>
        <taxon>Acanthomorphata</taxon>
        <taxon>Anabantaria</taxon>
        <taxon>Anabantiformes</taxon>
        <taxon>Anabantoidei</taxon>
        <taxon>Anabantidae</taxon>
        <taxon>Anabas</taxon>
    </lineage>
</organism>
<keyword evidence="2" id="KW-0964">Secreted</keyword>
<feature type="compositionally biased region" description="Basic residues" evidence="7">
    <location>
        <begin position="380"/>
        <end position="389"/>
    </location>
</feature>
<comment type="subcellular location">
    <subcellularLocation>
        <location evidence="1">Secreted</location>
    </subcellularLocation>
</comment>
<dbReference type="PROSITE" id="PS51530">
    <property type="entry name" value="CYSTATIN_FETUIN_B"/>
    <property type="match status" value="1"/>
</dbReference>
<dbReference type="GeneID" id="113150851"/>
<dbReference type="SMART" id="SM00043">
    <property type="entry name" value="CY"/>
    <property type="match status" value="2"/>
</dbReference>
<dbReference type="GeneTree" id="ENSGT00950000182930"/>
<keyword evidence="5" id="KW-1015">Disulfide bond</keyword>
<dbReference type="CDD" id="cd00042">
    <property type="entry name" value="CY"/>
    <property type="match status" value="1"/>
</dbReference>
<feature type="chain" id="PRO_5030080360" description="Cystatin fetuin-B-type domain-containing protein" evidence="8">
    <location>
        <begin position="21"/>
        <end position="425"/>
    </location>
</feature>
<evidence type="ECO:0000313" key="10">
    <source>
        <dbReference type="Ensembl" id="ENSATEP00000030405.2"/>
    </source>
</evidence>
<dbReference type="InParanoid" id="A0A3Q1JBN5"/>
<dbReference type="PANTHER" id="PTHR13814">
    <property type="entry name" value="FETUIN"/>
    <property type="match status" value="1"/>
</dbReference>
<dbReference type="GO" id="GO:0005615">
    <property type="term" value="C:extracellular space"/>
    <property type="evidence" value="ECO:0007669"/>
    <property type="project" value="InterPro"/>
</dbReference>
<evidence type="ECO:0000256" key="4">
    <source>
        <dbReference type="ARBA" id="ARBA00022737"/>
    </source>
</evidence>
<feature type="domain" description="Cystatin fetuin-B-type" evidence="9">
    <location>
        <begin position="24"/>
        <end position="137"/>
    </location>
</feature>
<evidence type="ECO:0000256" key="1">
    <source>
        <dbReference type="ARBA" id="ARBA00004613"/>
    </source>
</evidence>
<evidence type="ECO:0000256" key="5">
    <source>
        <dbReference type="ARBA" id="ARBA00023157"/>
    </source>
</evidence>
<feature type="compositionally biased region" description="Low complexity" evidence="7">
    <location>
        <begin position="325"/>
        <end position="343"/>
    </location>
</feature>
<dbReference type="InterPro" id="IPR025764">
    <property type="entry name" value="Cystatin_Fetuin_B"/>
</dbReference>
<dbReference type="OrthoDB" id="9941887at2759"/>
<keyword evidence="11" id="KW-1185">Reference proteome</keyword>
<reference evidence="10" key="1">
    <citation type="submission" date="2021-04" db="EMBL/GenBank/DDBJ databases">
        <authorList>
            <consortium name="Wellcome Sanger Institute Data Sharing"/>
        </authorList>
    </citation>
    <scope>NUCLEOTIDE SEQUENCE [LARGE SCALE GENOMIC DNA]</scope>
</reference>
<feature type="region of interest" description="Disordered" evidence="7">
    <location>
        <begin position="283"/>
        <end position="425"/>
    </location>
</feature>
<evidence type="ECO:0000256" key="3">
    <source>
        <dbReference type="ARBA" id="ARBA00022729"/>
    </source>
</evidence>
<dbReference type="InterPro" id="IPR000010">
    <property type="entry name" value="Cystatin_dom"/>
</dbReference>
<proteinExistence type="predicted"/>
<evidence type="ECO:0000256" key="6">
    <source>
        <dbReference type="ARBA" id="ARBA00023180"/>
    </source>
</evidence>
<dbReference type="FunCoup" id="A0A3Q1JBN5">
    <property type="interactions" value="14"/>
</dbReference>